<dbReference type="EMBL" id="RWKW01000044">
    <property type="protein sequence ID" value="RST85979.1"/>
    <property type="molecule type" value="Genomic_DNA"/>
</dbReference>
<feature type="domain" description="AB hydrolase-1" evidence="1">
    <location>
        <begin position="30"/>
        <end position="136"/>
    </location>
</feature>
<accession>A0A429YWZ9</accession>
<sequence length="271" mass="29698">MWNDGKILTLDIDEVKLEGRCFGPAPDSAPTVVLLHEGLGSIALWRDFPEKLARVTGYGVFAFSRRGYGQSDPAILPRPLDYMTSEAVDALPKVLDAIGFRSGVLVGHSDGASIAAIYGGSVQDHRVRGLVLMAPHFFTEKVGLASIETARAAYETGELRARLGKYHKDVDNAFFGWADAWLDPAFKDWNIEEVIAYIRVPVLAIQGVDDQYGTRAQIEALETQSYNPVDVAMLADCGHGPHVEQPEKTLALLVDYLKRLDRIEAAKAETA</sequence>
<name>A0A429YWZ9_9HYPH</name>
<dbReference type="AlphaFoldDB" id="A0A429YWZ9"/>
<dbReference type="PANTHER" id="PTHR43689:SF8">
    <property type="entry name" value="ALPHA_BETA-HYDROLASES SUPERFAMILY PROTEIN"/>
    <property type="match status" value="1"/>
</dbReference>
<comment type="caution">
    <text evidence="2">The sequence shown here is derived from an EMBL/GenBank/DDBJ whole genome shotgun (WGS) entry which is preliminary data.</text>
</comment>
<dbReference type="InterPro" id="IPR029058">
    <property type="entry name" value="AB_hydrolase_fold"/>
</dbReference>
<evidence type="ECO:0000313" key="3">
    <source>
        <dbReference type="Proteomes" id="UP000278398"/>
    </source>
</evidence>
<proteinExistence type="predicted"/>
<reference evidence="2 3" key="1">
    <citation type="submission" date="2018-12" db="EMBL/GenBank/DDBJ databases">
        <title>Mesorhizobium carbonis sp. nov., isolated from coal mine water.</title>
        <authorList>
            <person name="Xin W."/>
            <person name="Xu Z."/>
            <person name="Xiang F."/>
            <person name="Zhang J."/>
            <person name="Xi L."/>
            <person name="Liu J."/>
        </authorList>
    </citation>
    <scope>NUCLEOTIDE SEQUENCE [LARGE SCALE GENOMIC DNA]</scope>
    <source>
        <strain evidence="2 3">B2.3</strain>
    </source>
</reference>
<dbReference type="GO" id="GO:0016787">
    <property type="term" value="F:hydrolase activity"/>
    <property type="evidence" value="ECO:0007669"/>
    <property type="project" value="UniProtKB-KW"/>
</dbReference>
<dbReference type="SUPFAM" id="SSF53474">
    <property type="entry name" value="alpha/beta-Hydrolases"/>
    <property type="match status" value="1"/>
</dbReference>
<dbReference type="Pfam" id="PF00561">
    <property type="entry name" value="Abhydrolase_1"/>
    <property type="match status" value="1"/>
</dbReference>
<evidence type="ECO:0000313" key="2">
    <source>
        <dbReference type="EMBL" id="RST85979.1"/>
    </source>
</evidence>
<dbReference type="Proteomes" id="UP000278398">
    <property type="component" value="Unassembled WGS sequence"/>
</dbReference>
<evidence type="ECO:0000259" key="1">
    <source>
        <dbReference type="Pfam" id="PF00561"/>
    </source>
</evidence>
<dbReference type="InterPro" id="IPR000073">
    <property type="entry name" value="AB_hydrolase_1"/>
</dbReference>
<keyword evidence="2" id="KW-0378">Hydrolase</keyword>
<dbReference type="OrthoDB" id="9779853at2"/>
<dbReference type="PANTHER" id="PTHR43689">
    <property type="entry name" value="HYDROLASE"/>
    <property type="match status" value="1"/>
</dbReference>
<keyword evidence="3" id="KW-1185">Reference proteome</keyword>
<organism evidence="2 3">
    <name type="scientific">Aquibium carbonis</name>
    <dbReference type="NCBI Taxonomy" id="2495581"/>
    <lineage>
        <taxon>Bacteria</taxon>
        <taxon>Pseudomonadati</taxon>
        <taxon>Pseudomonadota</taxon>
        <taxon>Alphaproteobacteria</taxon>
        <taxon>Hyphomicrobiales</taxon>
        <taxon>Phyllobacteriaceae</taxon>
        <taxon>Aquibium</taxon>
    </lineage>
</organism>
<dbReference type="RefSeq" id="WP_126700372.1">
    <property type="nucleotide sequence ID" value="NZ_RWKW01000044.1"/>
</dbReference>
<protein>
    <submittedName>
        <fullName evidence="2">Alpha/beta hydrolase</fullName>
    </submittedName>
</protein>
<dbReference type="Gene3D" id="3.40.50.1820">
    <property type="entry name" value="alpha/beta hydrolase"/>
    <property type="match status" value="1"/>
</dbReference>
<gene>
    <name evidence="2" type="ORF">EJC49_13045</name>
</gene>